<sequence>MSLSAHAEDEKRRNATLQQTPGVQIFLQPIAPPAALGDPSLLSTLAHGAGQNSTTIDLGHMNQKRDGYCPSDDDNNWKTDCWNTRITIYEMIEENSLRSILIVSIASLVGSIAAIIIINVFRRKYILTITFSILSILLAVAGGTLLAAQGIQNNYFPTTVFYSLLQFVFNIGPNPILFVMPAEIFPTVYRGTFYGIAAASGKIGAIIIGAIINHFSNAARPLGIRLLIFTPLMLVSAVVSWYLPDVQYPIKHSDVETNRQGETNSAYEHTNNYESGLNSQPVIQADQRSEISSDDSLGPEPQARGPGTGQLGGHFLGRLANIPLEEIAPNPIRRSRTRAMTAEANQY</sequence>
<keyword evidence="9" id="KW-1185">Reference proteome</keyword>
<dbReference type="InterPro" id="IPR005828">
    <property type="entry name" value="MFS_sugar_transport-like"/>
</dbReference>
<evidence type="ECO:0000256" key="4">
    <source>
        <dbReference type="ARBA" id="ARBA00022989"/>
    </source>
</evidence>
<evidence type="ECO:0000313" key="8">
    <source>
        <dbReference type="EMBL" id="KAI1880459.1"/>
    </source>
</evidence>
<feature type="transmembrane region" description="Helical" evidence="7">
    <location>
        <begin position="192"/>
        <end position="212"/>
    </location>
</feature>
<keyword evidence="2" id="KW-0813">Transport</keyword>
<dbReference type="Gene3D" id="1.20.1250.20">
    <property type="entry name" value="MFS general substrate transporter like domains"/>
    <property type="match status" value="1"/>
</dbReference>
<proteinExistence type="predicted"/>
<evidence type="ECO:0000256" key="3">
    <source>
        <dbReference type="ARBA" id="ARBA00022692"/>
    </source>
</evidence>
<comment type="subcellular location">
    <subcellularLocation>
        <location evidence="1">Membrane</location>
        <topology evidence="1">Multi-pass membrane protein</topology>
    </subcellularLocation>
</comment>
<feature type="transmembrane region" description="Helical" evidence="7">
    <location>
        <begin position="224"/>
        <end position="243"/>
    </location>
</feature>
<evidence type="ECO:0000313" key="9">
    <source>
        <dbReference type="Proteomes" id="UP000829685"/>
    </source>
</evidence>
<dbReference type="EMBL" id="JAFIMR010000003">
    <property type="protein sequence ID" value="KAI1880459.1"/>
    <property type="molecule type" value="Genomic_DNA"/>
</dbReference>
<accession>A0A9Q0ATX5</accession>
<dbReference type="GO" id="GO:0022857">
    <property type="term" value="F:transmembrane transporter activity"/>
    <property type="evidence" value="ECO:0007669"/>
    <property type="project" value="InterPro"/>
</dbReference>
<evidence type="ECO:0008006" key="10">
    <source>
        <dbReference type="Google" id="ProtNLM"/>
    </source>
</evidence>
<dbReference type="OrthoDB" id="433512at2759"/>
<comment type="caution">
    <text evidence="8">The sequence shown here is derived from an EMBL/GenBank/DDBJ whole genome shotgun (WGS) entry which is preliminary data.</text>
</comment>
<dbReference type="Pfam" id="PF00083">
    <property type="entry name" value="Sugar_tr"/>
    <property type="match status" value="1"/>
</dbReference>
<dbReference type="GO" id="GO:0016020">
    <property type="term" value="C:membrane"/>
    <property type="evidence" value="ECO:0007669"/>
    <property type="project" value="UniProtKB-SubCell"/>
</dbReference>
<evidence type="ECO:0000256" key="5">
    <source>
        <dbReference type="ARBA" id="ARBA00023136"/>
    </source>
</evidence>
<dbReference type="PANTHER" id="PTHR23511">
    <property type="entry name" value="SYNAPTIC VESICLE GLYCOPROTEIN 2"/>
    <property type="match status" value="1"/>
</dbReference>
<reference evidence="8" key="1">
    <citation type="submission" date="2021-03" db="EMBL/GenBank/DDBJ databases">
        <title>Revisited historic fungal species revealed as producer of novel bioactive compounds through whole genome sequencing and comparative genomics.</title>
        <authorList>
            <person name="Vignolle G.A."/>
            <person name="Hochenegger N."/>
            <person name="Mach R.L."/>
            <person name="Mach-Aigner A.R."/>
            <person name="Javad Rahimi M."/>
            <person name="Salim K.A."/>
            <person name="Chan C.M."/>
            <person name="Lim L.B.L."/>
            <person name="Cai F."/>
            <person name="Druzhinina I.S."/>
            <person name="U'Ren J.M."/>
            <person name="Derntl C."/>
        </authorList>
    </citation>
    <scope>NUCLEOTIDE SEQUENCE</scope>
    <source>
        <strain evidence="8">TUCIM 5799</strain>
    </source>
</reference>
<feature type="transmembrane region" description="Helical" evidence="7">
    <location>
        <begin position="160"/>
        <end position="180"/>
    </location>
</feature>
<dbReference type="AlphaFoldDB" id="A0A9Q0ATX5"/>
<keyword evidence="4 7" id="KW-1133">Transmembrane helix</keyword>
<keyword evidence="5 7" id="KW-0472">Membrane</keyword>
<feature type="transmembrane region" description="Helical" evidence="7">
    <location>
        <begin position="100"/>
        <end position="119"/>
    </location>
</feature>
<evidence type="ECO:0000256" key="7">
    <source>
        <dbReference type="SAM" id="Phobius"/>
    </source>
</evidence>
<dbReference type="PANTHER" id="PTHR23511:SF34">
    <property type="entry name" value="SYNAPTIC VESICLE GLYCOPROTEIN 2"/>
    <property type="match status" value="1"/>
</dbReference>
<feature type="region of interest" description="Disordered" evidence="6">
    <location>
        <begin position="287"/>
        <end position="312"/>
    </location>
</feature>
<dbReference type="InterPro" id="IPR036259">
    <property type="entry name" value="MFS_trans_sf"/>
</dbReference>
<evidence type="ECO:0000256" key="6">
    <source>
        <dbReference type="SAM" id="MobiDB-lite"/>
    </source>
</evidence>
<name>A0A9Q0ATX5_9PEZI</name>
<keyword evidence="3 7" id="KW-0812">Transmembrane</keyword>
<organism evidence="8 9">
    <name type="scientific">Neoarthrinium moseri</name>
    <dbReference type="NCBI Taxonomy" id="1658444"/>
    <lineage>
        <taxon>Eukaryota</taxon>
        <taxon>Fungi</taxon>
        <taxon>Dikarya</taxon>
        <taxon>Ascomycota</taxon>
        <taxon>Pezizomycotina</taxon>
        <taxon>Sordariomycetes</taxon>
        <taxon>Xylariomycetidae</taxon>
        <taxon>Amphisphaeriales</taxon>
        <taxon>Apiosporaceae</taxon>
        <taxon>Neoarthrinium</taxon>
    </lineage>
</organism>
<evidence type="ECO:0000256" key="2">
    <source>
        <dbReference type="ARBA" id="ARBA00022448"/>
    </source>
</evidence>
<gene>
    <name evidence="8" type="ORF">JX265_002080</name>
</gene>
<dbReference type="Proteomes" id="UP000829685">
    <property type="component" value="Unassembled WGS sequence"/>
</dbReference>
<evidence type="ECO:0000256" key="1">
    <source>
        <dbReference type="ARBA" id="ARBA00004141"/>
    </source>
</evidence>
<dbReference type="SUPFAM" id="SSF103473">
    <property type="entry name" value="MFS general substrate transporter"/>
    <property type="match status" value="1"/>
</dbReference>
<feature type="transmembrane region" description="Helical" evidence="7">
    <location>
        <begin position="125"/>
        <end position="148"/>
    </location>
</feature>
<protein>
    <recommendedName>
        <fullName evidence="10">Major facilitator superfamily (MFS) profile domain-containing protein</fullName>
    </recommendedName>
</protein>